<dbReference type="PANTHER" id="PTHR37625">
    <property type="entry name" value="OUTER MEMBRANE LIPOPROTEIN-RELATED"/>
    <property type="match status" value="1"/>
</dbReference>
<dbReference type="AlphaFoldDB" id="A0A1C0U0L1"/>
<dbReference type="InterPro" id="IPR017734">
    <property type="entry name" value="T6SS_SciN"/>
</dbReference>
<dbReference type="Pfam" id="PF12790">
    <property type="entry name" value="T6SS-SciN"/>
    <property type="match status" value="1"/>
</dbReference>
<gene>
    <name evidence="2" type="ORF">Ppb6_03398</name>
</gene>
<dbReference type="InterPro" id="IPR038706">
    <property type="entry name" value="Type_VI_SciN-like_sf"/>
</dbReference>
<evidence type="ECO:0000313" key="3">
    <source>
        <dbReference type="Proteomes" id="UP000093476"/>
    </source>
</evidence>
<evidence type="ECO:0000313" key="2">
    <source>
        <dbReference type="EMBL" id="OCQ51425.1"/>
    </source>
</evidence>
<comment type="caution">
    <text evidence="2">The sequence shown here is derived from an EMBL/GenBank/DDBJ whole genome shotgun (WGS) entry which is preliminary data.</text>
</comment>
<feature type="signal peptide" evidence="1">
    <location>
        <begin position="1"/>
        <end position="25"/>
    </location>
</feature>
<dbReference type="EMBL" id="LOMY01000135">
    <property type="protein sequence ID" value="OCQ51425.1"/>
    <property type="molecule type" value="Genomic_DNA"/>
</dbReference>
<protein>
    <submittedName>
        <fullName evidence="2">Type VI secretion lipoprotein</fullName>
    </submittedName>
</protein>
<feature type="chain" id="PRO_5008646629" evidence="1">
    <location>
        <begin position="26"/>
        <end position="178"/>
    </location>
</feature>
<dbReference type="PATRIC" id="fig|286156.4.peg.3886"/>
<keyword evidence="3" id="KW-1185">Reference proteome</keyword>
<evidence type="ECO:0000256" key="1">
    <source>
        <dbReference type="SAM" id="SignalP"/>
    </source>
</evidence>
<dbReference type="PROSITE" id="PS51257">
    <property type="entry name" value="PROKAR_LIPOPROTEIN"/>
    <property type="match status" value="1"/>
</dbReference>
<dbReference type="Proteomes" id="UP000093476">
    <property type="component" value="Unassembled WGS sequence"/>
</dbReference>
<keyword evidence="1" id="KW-0732">Signal</keyword>
<dbReference type="Gene3D" id="2.60.40.4150">
    <property type="entry name" value="Type VI secretion system, lipoprotein SciN"/>
    <property type="match status" value="1"/>
</dbReference>
<dbReference type="NCBIfam" id="TIGR03352">
    <property type="entry name" value="VI_chp_3"/>
    <property type="match status" value="1"/>
</dbReference>
<dbReference type="RefSeq" id="WP_065824113.1">
    <property type="nucleotide sequence ID" value="NZ_CAWMQZ010000135.1"/>
</dbReference>
<organism evidence="2 3">
    <name type="scientific">Photorhabdus australis subsp. thailandensis</name>
    <dbReference type="NCBI Taxonomy" id="2805096"/>
    <lineage>
        <taxon>Bacteria</taxon>
        <taxon>Pseudomonadati</taxon>
        <taxon>Pseudomonadota</taxon>
        <taxon>Gammaproteobacteria</taxon>
        <taxon>Enterobacterales</taxon>
        <taxon>Morganellaceae</taxon>
        <taxon>Photorhabdus</taxon>
    </lineage>
</organism>
<proteinExistence type="predicted"/>
<name>A0A1C0U0L1_9GAMM</name>
<dbReference type="PANTHER" id="PTHR37625:SF4">
    <property type="entry name" value="OUTER MEMBRANE LIPOPROTEIN"/>
    <property type="match status" value="1"/>
</dbReference>
<keyword evidence="2" id="KW-0449">Lipoprotein</keyword>
<reference evidence="2 3" key="1">
    <citation type="submission" date="2015-12" db="EMBL/GenBank/DDBJ databases">
        <title>Genome comparisons provide insights into the role of secondary metabolites in the pathogenic phase of the Photorhabdus life cycle.</title>
        <authorList>
            <person name="Tobias N.J."/>
            <person name="Mishra B."/>
            <person name="Gupta D.K."/>
            <person name="Thines M."/>
            <person name="Stinear T.P."/>
            <person name="Bode H.B."/>
        </authorList>
    </citation>
    <scope>NUCLEOTIDE SEQUENCE [LARGE SCALE GENOMIC DNA]</scope>
    <source>
        <strain evidence="2 3">PB68.1</strain>
    </source>
</reference>
<accession>A0A1C0U0L1</accession>
<dbReference type="STRING" id="286156.Ppb6_03398"/>
<sequence precursor="true">MSNINFKIVSVIAVMSLLLTGCGLTQTVKDGSVSVTQSLFHKQVKTLHLDFIPRATINTDSGESIALSVPTLVRIYQLRDNKAIIAADYMDLLNNGDRVLGSDCLASQEVVVKPGGHASLDMPMAAQAKYVAVVGMFRNPDQSKGTWRRIIKRHELLPDKPRTIELSARGLTLLPEKA</sequence>